<dbReference type="EMBL" id="JAARWN010000019">
    <property type="protein sequence ID" value="MBC1937565.1"/>
    <property type="molecule type" value="Genomic_DNA"/>
</dbReference>
<keyword evidence="1" id="KW-0472">Membrane</keyword>
<keyword evidence="1" id="KW-1133">Transmembrane helix</keyword>
<feature type="transmembrane region" description="Helical" evidence="1">
    <location>
        <begin position="148"/>
        <end position="168"/>
    </location>
</feature>
<dbReference type="RefSeq" id="WP_185411739.1">
    <property type="nucleotide sequence ID" value="NZ_JAARRE010000020.1"/>
</dbReference>
<protein>
    <submittedName>
        <fullName evidence="2">DUF2812 domain-containing protein</fullName>
    </submittedName>
</protein>
<evidence type="ECO:0000313" key="2">
    <source>
        <dbReference type="EMBL" id="MBC1937565.1"/>
    </source>
</evidence>
<accession>A0A7X0Y5X7</accession>
<gene>
    <name evidence="2" type="ORF">HCA69_14400</name>
</gene>
<proteinExistence type="predicted"/>
<evidence type="ECO:0000313" key="3">
    <source>
        <dbReference type="Proteomes" id="UP000535908"/>
    </source>
</evidence>
<sequence>MVKKVMKFITVDNVEKEEAFLEEMANQGWFFTKYAFPHYHFEKGTPGAYSYCIDYKEMTGDEEEYLVLFKDAGWENVFSYPIFKGKWMYFRKRVQEGGGREVIFTDNDSMVGLLKRVRSNWTRFGSVFSVLLVVLGTLYMSVFSYPYLGIIILFVALVIIALYGKMYINITKKIRMHRED</sequence>
<keyword evidence="1" id="KW-0812">Transmembrane</keyword>
<dbReference type="Proteomes" id="UP000535908">
    <property type="component" value="Unassembled WGS sequence"/>
</dbReference>
<feature type="transmembrane region" description="Helical" evidence="1">
    <location>
        <begin position="124"/>
        <end position="142"/>
    </location>
</feature>
<evidence type="ECO:0000256" key="1">
    <source>
        <dbReference type="SAM" id="Phobius"/>
    </source>
</evidence>
<dbReference type="AlphaFoldDB" id="A0A7X0Y5X7"/>
<comment type="caution">
    <text evidence="2">The sequence shown here is derived from an EMBL/GenBank/DDBJ whole genome shotgun (WGS) entry which is preliminary data.</text>
</comment>
<name>A0A7X0Y5X7_9LIST</name>
<dbReference type="InterPro" id="IPR021359">
    <property type="entry name" value="DUF2812"/>
</dbReference>
<dbReference type="Pfam" id="PF11193">
    <property type="entry name" value="DUF2812"/>
    <property type="match status" value="1"/>
</dbReference>
<reference evidence="2 3" key="1">
    <citation type="submission" date="2020-03" db="EMBL/GenBank/DDBJ databases">
        <title>Soil Listeria distribution.</title>
        <authorList>
            <person name="Liao J."/>
            <person name="Wiedmann M."/>
        </authorList>
    </citation>
    <scope>NUCLEOTIDE SEQUENCE [LARGE SCALE GENOMIC DNA]</scope>
    <source>
        <strain evidence="2 3">FSL L7-0741</strain>
    </source>
</reference>
<organism evidence="2 3">
    <name type="scientific">Listeria grandensis</name>
    <dbReference type="NCBI Taxonomy" id="1494963"/>
    <lineage>
        <taxon>Bacteria</taxon>
        <taxon>Bacillati</taxon>
        <taxon>Bacillota</taxon>
        <taxon>Bacilli</taxon>
        <taxon>Bacillales</taxon>
        <taxon>Listeriaceae</taxon>
        <taxon>Listeria</taxon>
    </lineage>
</organism>